<feature type="binding site" evidence="8">
    <location>
        <position position="30"/>
    </location>
    <ligand>
        <name>UDP-N-acetyl-alpha-D-muramoyl-L-alanyl-D-glutamate</name>
        <dbReference type="ChEBI" id="CHEBI:83900"/>
    </ligand>
</feature>
<evidence type="ECO:0000259" key="11">
    <source>
        <dbReference type="Pfam" id="PF02875"/>
    </source>
</evidence>
<dbReference type="EC" id="6.3.2.13" evidence="8"/>
<dbReference type="Gene3D" id="3.90.190.20">
    <property type="entry name" value="Mur ligase, C-terminal domain"/>
    <property type="match status" value="1"/>
</dbReference>
<dbReference type="InterPro" id="IPR036565">
    <property type="entry name" value="Mur-like_cat_sf"/>
</dbReference>
<keyword evidence="5 8" id="KW-0573">Peptidoglycan synthesis</keyword>
<evidence type="ECO:0000256" key="6">
    <source>
        <dbReference type="ARBA" id="ARBA00023306"/>
    </source>
</evidence>
<feature type="modified residue" description="N6-carboxylysine" evidence="8">
    <location>
        <position position="218"/>
    </location>
</feature>
<dbReference type="GO" id="GO:0008360">
    <property type="term" value="P:regulation of cell shape"/>
    <property type="evidence" value="ECO:0007669"/>
    <property type="project" value="UniProtKB-KW"/>
</dbReference>
<dbReference type="Proteomes" id="UP000886824">
    <property type="component" value="Unassembled WGS sequence"/>
</dbReference>
<reference evidence="13" key="2">
    <citation type="submission" date="2021-04" db="EMBL/GenBank/DDBJ databases">
        <authorList>
            <person name="Gilroy R."/>
        </authorList>
    </citation>
    <scope>NUCLEOTIDE SEQUENCE</scope>
    <source>
        <strain evidence="13">CHK33-7979</strain>
    </source>
</reference>
<dbReference type="Gene3D" id="3.40.1190.10">
    <property type="entry name" value="Mur-like, catalytic domain"/>
    <property type="match status" value="1"/>
</dbReference>
<name>A0A9D1Z4K5_9FIRM</name>
<dbReference type="SUPFAM" id="SSF53623">
    <property type="entry name" value="MurD-like peptide ligases, catalytic domain"/>
    <property type="match status" value="1"/>
</dbReference>
<dbReference type="GO" id="GO:0009252">
    <property type="term" value="P:peptidoglycan biosynthetic process"/>
    <property type="evidence" value="ECO:0007669"/>
    <property type="project" value="UniProtKB-UniRule"/>
</dbReference>
<organism evidence="13 14">
    <name type="scientific">Candidatus Intestinimonas merdavium</name>
    <dbReference type="NCBI Taxonomy" id="2838622"/>
    <lineage>
        <taxon>Bacteria</taxon>
        <taxon>Bacillati</taxon>
        <taxon>Bacillota</taxon>
        <taxon>Clostridia</taxon>
        <taxon>Eubacteriales</taxon>
        <taxon>Intestinimonas</taxon>
    </lineage>
</organism>
<proteinExistence type="inferred from homology"/>
<feature type="domain" description="Mur ligase C-terminal" evidence="11">
    <location>
        <begin position="327"/>
        <end position="454"/>
    </location>
</feature>
<dbReference type="InterPro" id="IPR004101">
    <property type="entry name" value="Mur_ligase_C"/>
</dbReference>
<feature type="domain" description="Mur ligase N-terminal catalytic" evidence="10">
    <location>
        <begin position="22"/>
        <end position="70"/>
    </location>
</feature>
<keyword evidence="4 8" id="KW-0133">Cell shape</keyword>
<evidence type="ECO:0000313" key="14">
    <source>
        <dbReference type="Proteomes" id="UP000886824"/>
    </source>
</evidence>
<feature type="binding site" evidence="8">
    <location>
        <begin position="151"/>
        <end position="152"/>
    </location>
    <ligand>
        <name>UDP-N-acetyl-alpha-D-muramoyl-L-alanyl-D-glutamate</name>
        <dbReference type="ChEBI" id="CHEBI:83900"/>
    </ligand>
</feature>
<feature type="binding site" evidence="8">
    <location>
        <position position="376"/>
    </location>
    <ligand>
        <name>meso-2,6-diaminopimelate</name>
        <dbReference type="ChEBI" id="CHEBI:57791"/>
    </ligand>
</feature>
<dbReference type="PANTHER" id="PTHR23135">
    <property type="entry name" value="MUR LIGASE FAMILY MEMBER"/>
    <property type="match status" value="1"/>
</dbReference>
<feature type="binding site" evidence="8">
    <location>
        <position position="184"/>
    </location>
    <ligand>
        <name>UDP-N-acetyl-alpha-D-muramoyl-L-alanyl-D-glutamate</name>
        <dbReference type="ChEBI" id="CHEBI:83900"/>
    </ligand>
</feature>
<dbReference type="GO" id="GO:0005524">
    <property type="term" value="F:ATP binding"/>
    <property type="evidence" value="ECO:0007669"/>
    <property type="project" value="UniProtKB-UniRule"/>
</dbReference>
<feature type="binding site" evidence="8">
    <location>
        <position position="452"/>
    </location>
    <ligand>
        <name>meso-2,6-diaminopimelate</name>
        <dbReference type="ChEBI" id="CHEBI:57791"/>
    </ligand>
</feature>
<dbReference type="PANTHER" id="PTHR23135:SF4">
    <property type="entry name" value="UDP-N-ACETYLMURAMOYL-L-ALANYL-D-GLUTAMATE--2,6-DIAMINOPIMELATE LIGASE MURE HOMOLOG, CHLOROPLASTIC"/>
    <property type="match status" value="1"/>
</dbReference>
<evidence type="ECO:0000256" key="5">
    <source>
        <dbReference type="ARBA" id="ARBA00022984"/>
    </source>
</evidence>
<comment type="PTM">
    <text evidence="8">Carboxylation is probably crucial for Mg(2+) binding and, consequently, for the gamma-phosphate positioning of ATP.</text>
</comment>
<dbReference type="NCBIfam" id="TIGR01085">
    <property type="entry name" value="murE"/>
    <property type="match status" value="1"/>
</dbReference>
<gene>
    <name evidence="8" type="primary">murE</name>
    <name evidence="13" type="ORF">H9826_08295</name>
</gene>
<evidence type="ECO:0000256" key="9">
    <source>
        <dbReference type="RuleBase" id="RU004135"/>
    </source>
</evidence>
<keyword evidence="8" id="KW-0067">ATP-binding</keyword>
<comment type="pathway">
    <text evidence="1 8 9">Cell wall biogenesis; peptidoglycan biosynthesis.</text>
</comment>
<dbReference type="Pfam" id="PF02875">
    <property type="entry name" value="Mur_ligase_C"/>
    <property type="match status" value="1"/>
</dbReference>
<dbReference type="Pfam" id="PF08245">
    <property type="entry name" value="Mur_ligase_M"/>
    <property type="match status" value="1"/>
</dbReference>
<dbReference type="GO" id="GO:0005737">
    <property type="term" value="C:cytoplasm"/>
    <property type="evidence" value="ECO:0007669"/>
    <property type="project" value="UniProtKB-SubCell"/>
</dbReference>
<keyword evidence="8 13" id="KW-0436">Ligase</keyword>
<keyword evidence="8" id="KW-0460">Magnesium</keyword>
<feature type="binding site" evidence="8">
    <location>
        <begin position="400"/>
        <end position="403"/>
    </location>
    <ligand>
        <name>meso-2,6-diaminopimelate</name>
        <dbReference type="ChEBI" id="CHEBI:57791"/>
    </ligand>
</feature>
<comment type="function">
    <text evidence="8">Catalyzes the addition of meso-diaminopimelic acid to the nucleotide precursor UDP-N-acetylmuramoyl-L-alanyl-D-glutamate (UMAG) in the biosynthesis of bacterial cell-wall peptidoglycan.</text>
</comment>
<feature type="binding site" evidence="8">
    <location>
        <position position="178"/>
    </location>
    <ligand>
        <name>UDP-N-acetyl-alpha-D-muramoyl-L-alanyl-D-glutamate</name>
        <dbReference type="ChEBI" id="CHEBI:83900"/>
    </ligand>
</feature>
<keyword evidence="6 8" id="KW-0131">Cell cycle</keyword>
<dbReference type="GO" id="GO:0071555">
    <property type="term" value="P:cell wall organization"/>
    <property type="evidence" value="ECO:0007669"/>
    <property type="project" value="UniProtKB-KW"/>
</dbReference>
<keyword evidence="7 8" id="KW-0961">Cell wall biogenesis/degradation</keyword>
<dbReference type="EMBL" id="DXCX01000085">
    <property type="protein sequence ID" value="HIY73954.1"/>
    <property type="molecule type" value="Genomic_DNA"/>
</dbReference>
<comment type="catalytic activity">
    <reaction evidence="8">
        <text>UDP-N-acetyl-alpha-D-muramoyl-L-alanyl-D-glutamate + meso-2,6-diaminopimelate + ATP = UDP-N-acetyl-alpha-D-muramoyl-L-alanyl-gamma-D-glutamyl-meso-2,6-diaminopimelate + ADP + phosphate + H(+)</text>
        <dbReference type="Rhea" id="RHEA:23676"/>
        <dbReference type="ChEBI" id="CHEBI:15378"/>
        <dbReference type="ChEBI" id="CHEBI:30616"/>
        <dbReference type="ChEBI" id="CHEBI:43474"/>
        <dbReference type="ChEBI" id="CHEBI:57791"/>
        <dbReference type="ChEBI" id="CHEBI:83900"/>
        <dbReference type="ChEBI" id="CHEBI:83905"/>
        <dbReference type="ChEBI" id="CHEBI:456216"/>
        <dbReference type="EC" id="6.3.2.13"/>
    </reaction>
</comment>
<dbReference type="SUPFAM" id="SSF53244">
    <property type="entry name" value="MurD-like peptide ligases, peptide-binding domain"/>
    <property type="match status" value="1"/>
</dbReference>
<dbReference type="InterPro" id="IPR013221">
    <property type="entry name" value="Mur_ligase_cen"/>
</dbReference>
<evidence type="ECO:0000259" key="10">
    <source>
        <dbReference type="Pfam" id="PF01225"/>
    </source>
</evidence>
<dbReference type="GO" id="GO:0008765">
    <property type="term" value="F:UDP-N-acetylmuramoylalanyl-D-glutamate-2,6-diaminopimelate ligase activity"/>
    <property type="evidence" value="ECO:0007669"/>
    <property type="project" value="UniProtKB-UniRule"/>
</dbReference>
<dbReference type="HAMAP" id="MF_00208">
    <property type="entry name" value="MurE"/>
    <property type="match status" value="1"/>
</dbReference>
<dbReference type="SUPFAM" id="SSF63418">
    <property type="entry name" value="MurE/MurF N-terminal domain"/>
    <property type="match status" value="1"/>
</dbReference>
<evidence type="ECO:0000256" key="3">
    <source>
        <dbReference type="ARBA" id="ARBA00022618"/>
    </source>
</evidence>
<comment type="caution">
    <text evidence="8">Lacks conserved residue(s) required for the propagation of feature annotation.</text>
</comment>
<comment type="similarity">
    <text evidence="2 8">Belongs to the MurCDEF family. MurE subfamily.</text>
</comment>
<dbReference type="Gene3D" id="3.40.1390.10">
    <property type="entry name" value="MurE/MurF, N-terminal domain"/>
    <property type="match status" value="1"/>
</dbReference>
<dbReference type="InterPro" id="IPR000713">
    <property type="entry name" value="Mur_ligase_N"/>
</dbReference>
<dbReference type="InterPro" id="IPR036615">
    <property type="entry name" value="Mur_ligase_C_dom_sf"/>
</dbReference>
<dbReference type="NCBIfam" id="NF001124">
    <property type="entry name" value="PRK00139.1-2"/>
    <property type="match status" value="1"/>
</dbReference>
<dbReference type="NCBIfam" id="NF001126">
    <property type="entry name" value="PRK00139.1-4"/>
    <property type="match status" value="1"/>
</dbReference>
<reference evidence="13" key="1">
    <citation type="journal article" date="2021" name="PeerJ">
        <title>Extensive microbial diversity within the chicken gut microbiome revealed by metagenomics and culture.</title>
        <authorList>
            <person name="Gilroy R."/>
            <person name="Ravi A."/>
            <person name="Getino M."/>
            <person name="Pursley I."/>
            <person name="Horton D.L."/>
            <person name="Alikhan N.F."/>
            <person name="Baker D."/>
            <person name="Gharbi K."/>
            <person name="Hall N."/>
            <person name="Watson M."/>
            <person name="Adriaenssens E.M."/>
            <person name="Foster-Nyarko E."/>
            <person name="Jarju S."/>
            <person name="Secka A."/>
            <person name="Antonio M."/>
            <person name="Oren A."/>
            <person name="Chaudhuri R.R."/>
            <person name="La Ragione R."/>
            <person name="Hildebrand F."/>
            <person name="Pallen M.J."/>
        </authorList>
    </citation>
    <scope>NUCLEOTIDE SEQUENCE</scope>
    <source>
        <strain evidence="13">CHK33-7979</strain>
    </source>
</reference>
<evidence type="ECO:0000256" key="4">
    <source>
        <dbReference type="ARBA" id="ARBA00022960"/>
    </source>
</evidence>
<evidence type="ECO:0000259" key="12">
    <source>
        <dbReference type="Pfam" id="PF08245"/>
    </source>
</evidence>
<comment type="caution">
    <text evidence="13">The sequence shown here is derived from an EMBL/GenBank/DDBJ whole genome shotgun (WGS) entry which is preliminary data.</text>
</comment>
<evidence type="ECO:0000256" key="1">
    <source>
        <dbReference type="ARBA" id="ARBA00004752"/>
    </source>
</evidence>
<evidence type="ECO:0000256" key="2">
    <source>
        <dbReference type="ARBA" id="ARBA00005898"/>
    </source>
</evidence>
<evidence type="ECO:0000313" key="13">
    <source>
        <dbReference type="EMBL" id="HIY73954.1"/>
    </source>
</evidence>
<feature type="binding site" evidence="8">
    <location>
        <begin position="108"/>
        <end position="114"/>
    </location>
    <ligand>
        <name>ATP</name>
        <dbReference type="ChEBI" id="CHEBI:30616"/>
    </ligand>
</feature>
<keyword evidence="8" id="KW-0547">Nucleotide-binding</keyword>
<comment type="subcellular location">
    <subcellularLocation>
        <location evidence="8 9">Cytoplasm</location>
    </subcellularLocation>
</comment>
<dbReference type="AlphaFoldDB" id="A0A9D1Z4K5"/>
<accession>A0A9D1Z4K5</accession>
<keyword evidence="8" id="KW-0963">Cytoplasm</keyword>
<evidence type="ECO:0000256" key="7">
    <source>
        <dbReference type="ARBA" id="ARBA00023316"/>
    </source>
</evidence>
<dbReference type="GO" id="GO:0000287">
    <property type="term" value="F:magnesium ion binding"/>
    <property type="evidence" value="ECO:0007669"/>
    <property type="project" value="UniProtKB-UniRule"/>
</dbReference>
<feature type="binding site" evidence="8">
    <location>
        <position position="456"/>
    </location>
    <ligand>
        <name>meso-2,6-diaminopimelate</name>
        <dbReference type="ChEBI" id="CHEBI:57791"/>
    </ligand>
</feature>
<protein>
    <recommendedName>
        <fullName evidence="8">UDP-N-acetylmuramoyl-L-alanyl-D-glutamate--2,6-diaminopimelate ligase</fullName>
        <ecNumber evidence="8">6.3.2.13</ecNumber>
    </recommendedName>
    <alternativeName>
        <fullName evidence="8">Meso-A2pm-adding enzyme</fullName>
    </alternativeName>
    <alternativeName>
        <fullName evidence="8">Meso-diaminopimelate-adding enzyme</fullName>
    </alternativeName>
    <alternativeName>
        <fullName evidence="8">UDP-MurNAc-L-Ala-D-Glu:meso-diaminopimelate ligase</fullName>
    </alternativeName>
    <alternativeName>
        <fullName evidence="8">UDP-MurNAc-tripeptide synthetase</fullName>
    </alternativeName>
    <alternativeName>
        <fullName evidence="8">UDP-N-acetylmuramyl-tripeptide synthetase</fullName>
    </alternativeName>
</protein>
<feature type="domain" description="Mur ligase central" evidence="12">
    <location>
        <begin position="106"/>
        <end position="305"/>
    </location>
</feature>
<comment type="cofactor">
    <cofactor evidence="8">
        <name>Mg(2+)</name>
        <dbReference type="ChEBI" id="CHEBI:18420"/>
    </cofactor>
</comment>
<sequence>MRLEELLKGVPLTGGTWNRDVEITGISYDTRTMAPGNLFAALPGYRADGQDFIPQALERGAAAILCRRAPDYPGPWLVSEDPRAALALLSANWFGHPAEELTCVAVTGTNGKTTTTYLLKAVLESALGAKVGLIGTNQNLVGDRALPASRTTPESYELQALLRTMADAGCTHVVMEASSIALDQRRTYGIRFAAGIFTNLTEDHLDYHGNMEAYRAAKGLLFRQTDLAILNLDDEAGRWYAETVPCPVFTYSERKDRADLVAKNLRLYPSHVEFDAVARNAIGRVFLPIPGGFSIYNALGVIACALNLGVGLDRIITALRSAPGVKGRVEVVPVPAAYTVIIDYAHTPDALENILTTVRDLTDRRVLCLFGCGGDRDRTKRPVMGAIAAELADLVVVTSDNPRTEEPGAIIGDILRGMEGTATPVVVEPERSAAIHKVLSLADTGDVVVLAGKGHETYQEVGAERLHLDEREIVADHFDRQERFGKKAEVFL</sequence>
<dbReference type="InterPro" id="IPR005761">
    <property type="entry name" value="UDP-N-AcMur-Glu-dNH2Pim_ligase"/>
</dbReference>
<feature type="short sequence motif" description="Meso-diaminopimelate recognition motif" evidence="8">
    <location>
        <begin position="400"/>
        <end position="403"/>
    </location>
</feature>
<dbReference type="Pfam" id="PF01225">
    <property type="entry name" value="Mur_ligase"/>
    <property type="match status" value="1"/>
</dbReference>
<dbReference type="InterPro" id="IPR035911">
    <property type="entry name" value="MurE/MurF_N"/>
</dbReference>
<dbReference type="GO" id="GO:0051301">
    <property type="term" value="P:cell division"/>
    <property type="evidence" value="ECO:0007669"/>
    <property type="project" value="UniProtKB-KW"/>
</dbReference>
<feature type="binding site" evidence="8">
    <location>
        <position position="186"/>
    </location>
    <ligand>
        <name>UDP-N-acetyl-alpha-D-muramoyl-L-alanyl-D-glutamate</name>
        <dbReference type="ChEBI" id="CHEBI:83900"/>
    </ligand>
</feature>
<keyword evidence="3 8" id="KW-0132">Cell division</keyword>
<evidence type="ECO:0000256" key="8">
    <source>
        <dbReference type="HAMAP-Rule" id="MF_00208"/>
    </source>
</evidence>